<name>A0A7K1SYH9_9SPHI</name>
<keyword evidence="3" id="KW-1185">Reference proteome</keyword>
<sequence>MMTLNPYLVFKDNCEEAFNFYKVIFGGNILFMGRYKDVPQGDKQWFPMAQDEKIMHATLQLNAETLLMGCDSLETHEQSKTVFLNNFYLYISTDNEEEAYRIFNGLAVGGKIIMPITQTFWSTHYGMLADKFGIYWKITFNPNKQ</sequence>
<dbReference type="Pfam" id="PF06983">
    <property type="entry name" value="3-dmu-9_3-mt"/>
    <property type="match status" value="1"/>
</dbReference>
<dbReference type="InterPro" id="IPR028973">
    <property type="entry name" value="PhnB-like"/>
</dbReference>
<dbReference type="PANTHER" id="PTHR33990">
    <property type="entry name" value="PROTEIN YJDN-RELATED"/>
    <property type="match status" value="1"/>
</dbReference>
<feature type="domain" description="PhnB-like" evidence="1">
    <location>
        <begin position="5"/>
        <end position="139"/>
    </location>
</feature>
<evidence type="ECO:0000259" key="1">
    <source>
        <dbReference type="Pfam" id="PF06983"/>
    </source>
</evidence>
<proteinExistence type="predicted"/>
<reference evidence="2 3" key="1">
    <citation type="submission" date="2019-12" db="EMBL/GenBank/DDBJ databases">
        <title>Mucilaginibacter sp. HMF7410 genome sequencing and assembly.</title>
        <authorList>
            <person name="Kang H."/>
            <person name="Cha I."/>
            <person name="Kim H."/>
            <person name="Joh K."/>
        </authorList>
    </citation>
    <scope>NUCLEOTIDE SEQUENCE [LARGE SCALE GENOMIC DNA]</scope>
    <source>
        <strain evidence="2 3">HMF7410</strain>
    </source>
</reference>
<dbReference type="PANTHER" id="PTHR33990:SF1">
    <property type="entry name" value="PROTEIN YJDN"/>
    <property type="match status" value="1"/>
</dbReference>
<dbReference type="InterPro" id="IPR029068">
    <property type="entry name" value="Glyas_Bleomycin-R_OHBP_Dase"/>
</dbReference>
<protein>
    <submittedName>
        <fullName evidence="2">VOC family protein</fullName>
    </submittedName>
</protein>
<gene>
    <name evidence="2" type="ORF">GO621_12600</name>
</gene>
<dbReference type="CDD" id="cd06588">
    <property type="entry name" value="PhnB_like"/>
    <property type="match status" value="1"/>
</dbReference>
<evidence type="ECO:0000313" key="3">
    <source>
        <dbReference type="Proteomes" id="UP000462014"/>
    </source>
</evidence>
<dbReference type="Gene3D" id="3.10.180.10">
    <property type="entry name" value="2,3-Dihydroxybiphenyl 1,2-Dioxygenase, domain 1"/>
    <property type="match status" value="1"/>
</dbReference>
<dbReference type="RefSeq" id="WP_157567537.1">
    <property type="nucleotide sequence ID" value="NZ_WPIK01000010.1"/>
</dbReference>
<dbReference type="Proteomes" id="UP000462014">
    <property type="component" value="Unassembled WGS sequence"/>
</dbReference>
<dbReference type="AlphaFoldDB" id="A0A7K1SYH9"/>
<dbReference type="EMBL" id="WPIK01000010">
    <property type="protein sequence ID" value="MVN22375.1"/>
    <property type="molecule type" value="Genomic_DNA"/>
</dbReference>
<comment type="caution">
    <text evidence="2">The sequence shown here is derived from an EMBL/GenBank/DDBJ whole genome shotgun (WGS) entry which is preliminary data.</text>
</comment>
<organism evidence="2 3">
    <name type="scientific">Mucilaginibacter arboris</name>
    <dbReference type="NCBI Taxonomy" id="2682090"/>
    <lineage>
        <taxon>Bacteria</taxon>
        <taxon>Pseudomonadati</taxon>
        <taxon>Bacteroidota</taxon>
        <taxon>Sphingobacteriia</taxon>
        <taxon>Sphingobacteriales</taxon>
        <taxon>Sphingobacteriaceae</taxon>
        <taxon>Mucilaginibacter</taxon>
    </lineage>
</organism>
<evidence type="ECO:0000313" key="2">
    <source>
        <dbReference type="EMBL" id="MVN22375.1"/>
    </source>
</evidence>
<dbReference type="SUPFAM" id="SSF54593">
    <property type="entry name" value="Glyoxalase/Bleomycin resistance protein/Dihydroxybiphenyl dioxygenase"/>
    <property type="match status" value="1"/>
</dbReference>
<accession>A0A7K1SYH9</accession>